<feature type="chain" id="PRO_5045106763" description="Protease inhibitor Inh" evidence="1">
    <location>
        <begin position="26"/>
        <end position="148"/>
    </location>
</feature>
<dbReference type="RefSeq" id="WP_168030068.1">
    <property type="nucleotide sequence ID" value="NZ_JAAVNE010000014.1"/>
</dbReference>
<evidence type="ECO:0000313" key="2">
    <source>
        <dbReference type="EMBL" id="NKC31276.1"/>
    </source>
</evidence>
<accession>A0ABX1E286</accession>
<dbReference type="EMBL" id="JAAVNE010000014">
    <property type="protein sequence ID" value="NKC31276.1"/>
    <property type="molecule type" value="Genomic_DNA"/>
</dbReference>
<dbReference type="Proteomes" id="UP000787635">
    <property type="component" value="Unassembled WGS sequence"/>
</dbReference>
<keyword evidence="3" id="KW-1185">Reference proteome</keyword>
<gene>
    <name evidence="2" type="ORF">HEQ75_10430</name>
</gene>
<keyword evidence="1" id="KW-0732">Signal</keyword>
<reference evidence="2 3" key="1">
    <citation type="submission" date="2020-03" db="EMBL/GenBank/DDBJ databases">
        <title>Roseomonas selenitidurans sp. nov. isolated from urban soil.</title>
        <authorList>
            <person name="Liu H."/>
        </authorList>
    </citation>
    <scope>NUCLEOTIDE SEQUENCE [LARGE SCALE GENOMIC DNA]</scope>
    <source>
        <strain evidence="2 3">BU-1</strain>
    </source>
</reference>
<organism evidence="2 3">
    <name type="scientific">Falsiroseomonas selenitidurans</name>
    <dbReference type="NCBI Taxonomy" id="2716335"/>
    <lineage>
        <taxon>Bacteria</taxon>
        <taxon>Pseudomonadati</taxon>
        <taxon>Pseudomonadota</taxon>
        <taxon>Alphaproteobacteria</taxon>
        <taxon>Acetobacterales</taxon>
        <taxon>Roseomonadaceae</taxon>
        <taxon>Falsiroseomonas</taxon>
    </lineage>
</organism>
<protein>
    <recommendedName>
        <fullName evidence="4">Protease inhibitor Inh</fullName>
    </recommendedName>
</protein>
<name>A0ABX1E286_9PROT</name>
<evidence type="ECO:0000313" key="3">
    <source>
        <dbReference type="Proteomes" id="UP000787635"/>
    </source>
</evidence>
<comment type="caution">
    <text evidence="2">The sequence shown here is derived from an EMBL/GenBank/DDBJ whole genome shotgun (WGS) entry which is preliminary data.</text>
</comment>
<evidence type="ECO:0000256" key="1">
    <source>
        <dbReference type="SAM" id="SignalP"/>
    </source>
</evidence>
<evidence type="ECO:0008006" key="4">
    <source>
        <dbReference type="Google" id="ProtNLM"/>
    </source>
</evidence>
<proteinExistence type="predicted"/>
<sequence>MPRHALSRIALGLALLLAGPAGAQAAAPGRHAAAPQAAEAPLLVQGPTIDLNLRWAGSWLWTRNGRSDNVSTFEILRDNTASYCYDRRCSRVTYSNANGTLTFSNNGTDHFELQAAEGGNVLVGRYWGRRADRQAAPNAIIRMVKPPR</sequence>
<feature type="signal peptide" evidence="1">
    <location>
        <begin position="1"/>
        <end position="25"/>
    </location>
</feature>